<keyword evidence="2" id="KW-0418">Kinase</keyword>
<gene>
    <name evidence="2" type="ORF">BDY21DRAFT_414679</name>
</gene>
<dbReference type="Gene3D" id="1.10.510.10">
    <property type="entry name" value="Transferase(Phosphotransferase) domain 1"/>
    <property type="match status" value="1"/>
</dbReference>
<dbReference type="SUPFAM" id="SSF56112">
    <property type="entry name" value="Protein kinase-like (PK-like)"/>
    <property type="match status" value="1"/>
</dbReference>
<dbReference type="InterPro" id="IPR011009">
    <property type="entry name" value="Kinase-like_dom_sf"/>
</dbReference>
<feature type="domain" description="Protein kinase" evidence="1">
    <location>
        <begin position="16"/>
        <end position="340"/>
    </location>
</feature>
<reference evidence="2" key="1">
    <citation type="journal article" date="2020" name="Stud. Mycol.">
        <title>101 Dothideomycetes genomes: a test case for predicting lifestyles and emergence of pathogens.</title>
        <authorList>
            <person name="Haridas S."/>
            <person name="Albert R."/>
            <person name="Binder M."/>
            <person name="Bloem J."/>
            <person name="Labutti K."/>
            <person name="Salamov A."/>
            <person name="Andreopoulos B."/>
            <person name="Baker S."/>
            <person name="Barry K."/>
            <person name="Bills G."/>
            <person name="Bluhm B."/>
            <person name="Cannon C."/>
            <person name="Castanera R."/>
            <person name="Culley D."/>
            <person name="Daum C."/>
            <person name="Ezra D."/>
            <person name="Gonzalez J."/>
            <person name="Henrissat B."/>
            <person name="Kuo A."/>
            <person name="Liang C."/>
            <person name="Lipzen A."/>
            <person name="Lutzoni F."/>
            <person name="Magnuson J."/>
            <person name="Mondo S."/>
            <person name="Nolan M."/>
            <person name="Ohm R."/>
            <person name="Pangilinan J."/>
            <person name="Park H.-J."/>
            <person name="Ramirez L."/>
            <person name="Alfaro M."/>
            <person name="Sun H."/>
            <person name="Tritt A."/>
            <person name="Yoshinaga Y."/>
            <person name="Zwiers L.-H."/>
            <person name="Turgeon B."/>
            <person name="Goodwin S."/>
            <person name="Spatafora J."/>
            <person name="Crous P."/>
            <person name="Grigoriev I."/>
        </authorList>
    </citation>
    <scope>NUCLEOTIDE SEQUENCE</scope>
    <source>
        <strain evidence="2">ATCC 16933</strain>
    </source>
</reference>
<dbReference type="OrthoDB" id="5979581at2759"/>
<evidence type="ECO:0000259" key="1">
    <source>
        <dbReference type="PROSITE" id="PS50011"/>
    </source>
</evidence>
<accession>A0A6A6P329</accession>
<keyword evidence="3" id="KW-1185">Reference proteome</keyword>
<protein>
    <submittedName>
        <fullName evidence="2">Kinase-like domain-containing protein</fullName>
    </submittedName>
</protein>
<evidence type="ECO:0000313" key="2">
    <source>
        <dbReference type="EMBL" id="KAF2458299.1"/>
    </source>
</evidence>
<proteinExistence type="predicted"/>
<dbReference type="SMART" id="SM00220">
    <property type="entry name" value="S_TKc"/>
    <property type="match status" value="1"/>
</dbReference>
<dbReference type="Proteomes" id="UP000799766">
    <property type="component" value="Unassembled WGS sequence"/>
</dbReference>
<name>A0A6A6P329_9PEZI</name>
<dbReference type="EMBL" id="MU001678">
    <property type="protein sequence ID" value="KAF2458299.1"/>
    <property type="molecule type" value="Genomic_DNA"/>
</dbReference>
<dbReference type="PROSITE" id="PS50011">
    <property type="entry name" value="PROTEIN_KINASE_DOM"/>
    <property type="match status" value="1"/>
</dbReference>
<keyword evidence="2" id="KW-0808">Transferase</keyword>
<dbReference type="AlphaFoldDB" id="A0A6A6P329"/>
<sequence>MGLRPNQVLNGAKGCYRLTRLLKGGHGSTVFKAEILPEHGHSDPAKSIVIKTTSPERKQWLKREYDAYNIPGVSSSPFCRKMCDIIGNLEDFDNTGESTPCLVFEWLDCTLKEIPSEQHRQNHGLLAALAEAILSSLVPLGKEHKVHTGRAPAHSSILSLLSCSDIQWNNILVSDLNDAHPTVKIGDLGLGYKEQRTQPFAMRATENWEGHGCFHRSDVWSGAVTLLDWIKPGIFGIRDIMDGIWPEPWCIAKLMRLFPDWHGSPVDHEVYRDDFLLDRLLTKEVDPDAPETMLIKTRTLDEELQTMNISKELVDWFRSVLVVDPNKRPSAAEALRSPEYKALPEKAGFASVEKVGADLESLTVR</sequence>
<dbReference type="InterPro" id="IPR000719">
    <property type="entry name" value="Prot_kinase_dom"/>
</dbReference>
<dbReference type="GO" id="GO:0005524">
    <property type="term" value="F:ATP binding"/>
    <property type="evidence" value="ECO:0007669"/>
    <property type="project" value="InterPro"/>
</dbReference>
<dbReference type="GO" id="GO:0004672">
    <property type="term" value="F:protein kinase activity"/>
    <property type="evidence" value="ECO:0007669"/>
    <property type="project" value="InterPro"/>
</dbReference>
<evidence type="ECO:0000313" key="3">
    <source>
        <dbReference type="Proteomes" id="UP000799766"/>
    </source>
</evidence>
<organism evidence="2 3">
    <name type="scientific">Lineolata rhizophorae</name>
    <dbReference type="NCBI Taxonomy" id="578093"/>
    <lineage>
        <taxon>Eukaryota</taxon>
        <taxon>Fungi</taxon>
        <taxon>Dikarya</taxon>
        <taxon>Ascomycota</taxon>
        <taxon>Pezizomycotina</taxon>
        <taxon>Dothideomycetes</taxon>
        <taxon>Dothideomycetes incertae sedis</taxon>
        <taxon>Lineolatales</taxon>
        <taxon>Lineolataceae</taxon>
        <taxon>Lineolata</taxon>
    </lineage>
</organism>